<gene>
    <name evidence="2" type="ORF">GT347_24515</name>
</gene>
<dbReference type="InterPro" id="IPR052526">
    <property type="entry name" value="HTH-type_Bedaq_tolerance"/>
</dbReference>
<feature type="domain" description="HTH marR-type" evidence="1">
    <location>
        <begin position="29"/>
        <end position="130"/>
    </location>
</feature>
<keyword evidence="3" id="KW-1185">Reference proteome</keyword>
<reference evidence="2 3" key="1">
    <citation type="submission" date="2020-01" db="EMBL/GenBank/DDBJ databases">
        <title>Genome sequencing of strain KACC 21265.</title>
        <authorList>
            <person name="Heo J."/>
            <person name="Kim S.-J."/>
            <person name="Kim J.-S."/>
            <person name="Hong S.-B."/>
            <person name="Kwon S.-W."/>
        </authorList>
    </citation>
    <scope>NUCLEOTIDE SEQUENCE [LARGE SCALE GENOMIC DNA]</scope>
    <source>
        <strain evidence="2 3">KACC 21265</strain>
    </source>
</reference>
<name>A0A857JA32_9BURK</name>
<evidence type="ECO:0000313" key="3">
    <source>
        <dbReference type="Proteomes" id="UP000464787"/>
    </source>
</evidence>
<dbReference type="SUPFAM" id="SSF46785">
    <property type="entry name" value="Winged helix' DNA-binding domain"/>
    <property type="match status" value="1"/>
</dbReference>
<protein>
    <submittedName>
        <fullName evidence="2">MarR family transcriptional regulator</fullName>
    </submittedName>
</protein>
<dbReference type="AlphaFoldDB" id="A0A857JA32"/>
<dbReference type="RefSeq" id="WP_160554680.1">
    <property type="nucleotide sequence ID" value="NZ_CP047650.1"/>
</dbReference>
<dbReference type="KEGG" id="xyk:GT347_24515"/>
<organism evidence="2 3">
    <name type="scientific">Xylophilus rhododendri</name>
    <dbReference type="NCBI Taxonomy" id="2697032"/>
    <lineage>
        <taxon>Bacteria</taxon>
        <taxon>Pseudomonadati</taxon>
        <taxon>Pseudomonadota</taxon>
        <taxon>Betaproteobacteria</taxon>
        <taxon>Burkholderiales</taxon>
        <taxon>Xylophilus</taxon>
    </lineage>
</organism>
<dbReference type="PANTHER" id="PTHR39515:SF2">
    <property type="entry name" value="HTH-TYPE TRANSCRIPTIONAL REGULATOR RV0880"/>
    <property type="match status" value="1"/>
</dbReference>
<sequence length="146" mass="15943">MPPSADDDRHALAAELRLLLSSLRKRLREESTIGDFSWSQLQVILRLERDGPATVSALAKAEGMRPQSMSETVAGLKAAGVLAGSVDPQDGRQTLIALTPAWLKAVQDNRAARADWLYRAIGQKMDEAEQACLQQAVALLKRLLEP</sequence>
<dbReference type="Pfam" id="PF12802">
    <property type="entry name" value="MarR_2"/>
    <property type="match status" value="1"/>
</dbReference>
<dbReference type="InterPro" id="IPR000835">
    <property type="entry name" value="HTH_MarR-typ"/>
</dbReference>
<dbReference type="Gene3D" id="1.10.287.100">
    <property type="match status" value="1"/>
</dbReference>
<evidence type="ECO:0000259" key="1">
    <source>
        <dbReference type="SMART" id="SM00347"/>
    </source>
</evidence>
<dbReference type="InterPro" id="IPR036388">
    <property type="entry name" value="WH-like_DNA-bd_sf"/>
</dbReference>
<dbReference type="InterPro" id="IPR036390">
    <property type="entry name" value="WH_DNA-bd_sf"/>
</dbReference>
<dbReference type="EMBL" id="CP047650">
    <property type="protein sequence ID" value="QHJ00871.1"/>
    <property type="molecule type" value="Genomic_DNA"/>
</dbReference>
<accession>A0A857JA32</accession>
<dbReference type="PANTHER" id="PTHR39515">
    <property type="entry name" value="CONSERVED PROTEIN"/>
    <property type="match status" value="1"/>
</dbReference>
<dbReference type="Proteomes" id="UP000464787">
    <property type="component" value="Chromosome"/>
</dbReference>
<dbReference type="GO" id="GO:0003700">
    <property type="term" value="F:DNA-binding transcription factor activity"/>
    <property type="evidence" value="ECO:0007669"/>
    <property type="project" value="InterPro"/>
</dbReference>
<evidence type="ECO:0000313" key="2">
    <source>
        <dbReference type="EMBL" id="QHJ00871.1"/>
    </source>
</evidence>
<proteinExistence type="predicted"/>
<dbReference type="SMART" id="SM00347">
    <property type="entry name" value="HTH_MARR"/>
    <property type="match status" value="1"/>
</dbReference>
<dbReference type="Gene3D" id="1.10.10.10">
    <property type="entry name" value="Winged helix-like DNA-binding domain superfamily/Winged helix DNA-binding domain"/>
    <property type="match status" value="1"/>
</dbReference>